<dbReference type="InterPro" id="IPR032466">
    <property type="entry name" value="Metal_Hydrolase"/>
</dbReference>
<feature type="signal peptide" evidence="1">
    <location>
        <begin position="1"/>
        <end position="22"/>
    </location>
</feature>
<accession>A0ABV7EH26</accession>
<reference evidence="3" key="1">
    <citation type="journal article" date="2019" name="Int. J. Syst. Evol. Microbiol.">
        <title>The Global Catalogue of Microorganisms (GCM) 10K type strain sequencing project: providing services to taxonomists for standard genome sequencing and annotation.</title>
        <authorList>
            <consortium name="The Broad Institute Genomics Platform"/>
            <consortium name="The Broad Institute Genome Sequencing Center for Infectious Disease"/>
            <person name="Wu L."/>
            <person name="Ma J."/>
        </authorList>
    </citation>
    <scope>NUCLEOTIDE SEQUENCE [LARGE SCALE GENOMIC DNA]</scope>
    <source>
        <strain evidence="3">KCTC 52606</strain>
    </source>
</reference>
<proteinExistence type="predicted"/>
<protein>
    <submittedName>
        <fullName evidence="2">Dipeptidase</fullName>
    </submittedName>
</protein>
<evidence type="ECO:0000313" key="2">
    <source>
        <dbReference type="EMBL" id="MFC3101960.1"/>
    </source>
</evidence>
<feature type="chain" id="PRO_5046241013" evidence="1">
    <location>
        <begin position="23"/>
        <end position="421"/>
    </location>
</feature>
<organism evidence="2 3">
    <name type="scientific">Alteraurantiacibacter lauratis</name>
    <dbReference type="NCBI Taxonomy" id="2054627"/>
    <lineage>
        <taxon>Bacteria</taxon>
        <taxon>Pseudomonadati</taxon>
        <taxon>Pseudomonadota</taxon>
        <taxon>Alphaproteobacteria</taxon>
        <taxon>Sphingomonadales</taxon>
        <taxon>Erythrobacteraceae</taxon>
        <taxon>Alteraurantiacibacter</taxon>
    </lineage>
</organism>
<keyword evidence="3" id="KW-1185">Reference proteome</keyword>
<dbReference type="SUPFAM" id="SSF51556">
    <property type="entry name" value="Metallo-dependent hydrolases"/>
    <property type="match status" value="1"/>
</dbReference>
<comment type="caution">
    <text evidence="2">The sequence shown here is derived from an EMBL/GenBank/DDBJ whole genome shotgun (WGS) entry which is preliminary data.</text>
</comment>
<gene>
    <name evidence="2" type="ORF">ACFODK_13805</name>
</gene>
<dbReference type="Pfam" id="PF01244">
    <property type="entry name" value="Peptidase_M19"/>
    <property type="match status" value="1"/>
</dbReference>
<dbReference type="Proteomes" id="UP001595378">
    <property type="component" value="Unassembled WGS sequence"/>
</dbReference>
<keyword evidence="1" id="KW-0732">Signal</keyword>
<dbReference type="PANTHER" id="PTHR10443:SF12">
    <property type="entry name" value="DIPEPTIDASE"/>
    <property type="match status" value="1"/>
</dbReference>
<dbReference type="PROSITE" id="PS51365">
    <property type="entry name" value="RENAL_DIPEPTIDASE_2"/>
    <property type="match status" value="1"/>
</dbReference>
<evidence type="ECO:0000256" key="1">
    <source>
        <dbReference type="SAM" id="SignalP"/>
    </source>
</evidence>
<sequence length="421" mass="45054">MIRAAILGAVGALLAVPAAAQAPTAAQQARANAALDAAPVWDGHNDLPFQLRLRYRNVIGNFDFNDGTNVPPAGQNANPLQTDAPRLRQGRVGAQFWSVYVPASLPDAEAVVATIEQIDVTKRLIARYPDILAFATTADEVEAAMRRGRIASLLGAEGGSSIGNSLAVLRQMYDLGVRYLTLAHSRTLDWVDSATDTPRHGGLNEFGVQVVREMARMGMLVDLSHVSEEVMHDAMTAIGAPVIFSHSGARAVNGHARNVPDSVLERLPQEGGIVMVVGLPDYLSEDLRQHTAARAAERARLASLWQGQPARAAEELAAWDAANPAPLASVGDMADHIDHIRRVAGIDHIGIGGDYDGMPTGPVGMEDVSGYPALFAELARRGYSRADMEKIASRNMMRVLREAEAYAASQRGMAPIETPIN</sequence>
<dbReference type="EMBL" id="JBHRSU010000036">
    <property type="protein sequence ID" value="MFC3101960.1"/>
    <property type="molecule type" value="Genomic_DNA"/>
</dbReference>
<dbReference type="PANTHER" id="PTHR10443">
    <property type="entry name" value="MICROSOMAL DIPEPTIDASE"/>
    <property type="match status" value="1"/>
</dbReference>
<dbReference type="CDD" id="cd01301">
    <property type="entry name" value="rDP_like"/>
    <property type="match status" value="1"/>
</dbReference>
<evidence type="ECO:0000313" key="3">
    <source>
        <dbReference type="Proteomes" id="UP001595378"/>
    </source>
</evidence>
<name>A0ABV7EH26_9SPHN</name>
<dbReference type="Gene3D" id="3.20.20.140">
    <property type="entry name" value="Metal-dependent hydrolases"/>
    <property type="match status" value="1"/>
</dbReference>
<dbReference type="InterPro" id="IPR008257">
    <property type="entry name" value="Pept_M19"/>
</dbReference>
<dbReference type="RefSeq" id="WP_336920182.1">
    <property type="nucleotide sequence ID" value="NZ_JBANRN010000014.1"/>
</dbReference>